<organism evidence="4 5">
    <name type="scientific">Exocentrus adspersus</name>
    <dbReference type="NCBI Taxonomy" id="1586481"/>
    <lineage>
        <taxon>Eukaryota</taxon>
        <taxon>Metazoa</taxon>
        <taxon>Ecdysozoa</taxon>
        <taxon>Arthropoda</taxon>
        <taxon>Hexapoda</taxon>
        <taxon>Insecta</taxon>
        <taxon>Pterygota</taxon>
        <taxon>Neoptera</taxon>
        <taxon>Endopterygota</taxon>
        <taxon>Coleoptera</taxon>
        <taxon>Polyphaga</taxon>
        <taxon>Cucujiformia</taxon>
        <taxon>Chrysomeloidea</taxon>
        <taxon>Cerambycidae</taxon>
        <taxon>Lamiinae</taxon>
        <taxon>Acanthocinini</taxon>
        <taxon>Exocentrus</taxon>
    </lineage>
</organism>
<evidence type="ECO:0000256" key="1">
    <source>
        <dbReference type="ARBA" id="ARBA00022614"/>
    </source>
</evidence>
<dbReference type="InterPro" id="IPR003591">
    <property type="entry name" value="Leu-rich_rpt_typical-subtyp"/>
</dbReference>
<dbReference type="PANTHER" id="PTHR48051">
    <property type="match status" value="1"/>
</dbReference>
<feature type="region of interest" description="Disordered" evidence="3">
    <location>
        <begin position="262"/>
        <end position="330"/>
    </location>
</feature>
<evidence type="ECO:0000313" key="4">
    <source>
        <dbReference type="EMBL" id="KAJ8910484.1"/>
    </source>
</evidence>
<dbReference type="Pfam" id="PF00560">
    <property type="entry name" value="LRR_1"/>
    <property type="match status" value="2"/>
</dbReference>
<dbReference type="Gene3D" id="3.80.10.10">
    <property type="entry name" value="Ribonuclease Inhibitor"/>
    <property type="match status" value="1"/>
</dbReference>
<gene>
    <name evidence="4" type="ORF">NQ315_011027</name>
</gene>
<keyword evidence="2" id="KW-0677">Repeat</keyword>
<dbReference type="EMBL" id="JANEYG010000288">
    <property type="protein sequence ID" value="KAJ8910484.1"/>
    <property type="molecule type" value="Genomic_DNA"/>
</dbReference>
<dbReference type="PROSITE" id="PS51450">
    <property type="entry name" value="LRR"/>
    <property type="match status" value="2"/>
</dbReference>
<accession>A0AAV8V8H2</accession>
<evidence type="ECO:0000313" key="5">
    <source>
        <dbReference type="Proteomes" id="UP001159042"/>
    </source>
</evidence>
<dbReference type="InterPro" id="IPR050216">
    <property type="entry name" value="LRR_domain-containing"/>
</dbReference>
<dbReference type="PANTHER" id="PTHR48051:SF21">
    <property type="entry name" value="CALPONIN-HOMOLOGY (CH) DOMAIN-CONTAINING PROTEIN"/>
    <property type="match status" value="1"/>
</dbReference>
<dbReference type="InterPro" id="IPR001611">
    <property type="entry name" value="Leu-rich_rpt"/>
</dbReference>
<evidence type="ECO:0000256" key="2">
    <source>
        <dbReference type="ARBA" id="ARBA00022737"/>
    </source>
</evidence>
<keyword evidence="5" id="KW-1185">Reference proteome</keyword>
<dbReference type="AlphaFoldDB" id="A0AAV8V8H2"/>
<dbReference type="GO" id="GO:0005737">
    <property type="term" value="C:cytoplasm"/>
    <property type="evidence" value="ECO:0007669"/>
    <property type="project" value="TreeGrafter"/>
</dbReference>
<dbReference type="SUPFAM" id="SSF52058">
    <property type="entry name" value="L domain-like"/>
    <property type="match status" value="1"/>
</dbReference>
<dbReference type="SMART" id="SM00369">
    <property type="entry name" value="LRR_TYP"/>
    <property type="match status" value="3"/>
</dbReference>
<name>A0AAV8V8H2_9CUCU</name>
<dbReference type="InterPro" id="IPR032675">
    <property type="entry name" value="LRR_dom_sf"/>
</dbReference>
<feature type="compositionally biased region" description="Basic and acidic residues" evidence="3">
    <location>
        <begin position="315"/>
        <end position="330"/>
    </location>
</feature>
<protein>
    <submittedName>
        <fullName evidence="4">Uncharacterized protein</fullName>
    </submittedName>
</protein>
<keyword evidence="1" id="KW-0433">Leucine-rich repeat</keyword>
<dbReference type="SMART" id="SM00364">
    <property type="entry name" value="LRR_BAC"/>
    <property type="match status" value="4"/>
</dbReference>
<feature type="region of interest" description="Disordered" evidence="3">
    <location>
        <begin position="203"/>
        <end position="249"/>
    </location>
</feature>
<feature type="compositionally biased region" description="Polar residues" evidence="3">
    <location>
        <begin position="267"/>
        <end position="295"/>
    </location>
</feature>
<sequence length="330" mass="37137">MTSKHNILEQSHGAKARDKVPYLSKNRFSELPEEVTGFQFLEKLHCYHNAIRIIPDTISSLQCLNYLDLSRNQLTNLPREICQLPIQILLVSNNRLSCLPDELHRMSQLTELDASCNQLTHLPPRLGDLKSLQSLVLRNNLLLAIPVELTYLKLMTLDLRANRISLLPLEMREMASLINLLLCKRGRVHICKFLETEATKLDRKTGGGMGTLSRRSRKSGAGSSPGPPHLADRLKQKRQNVDSGYSTSSDCYEKRWSQEIVGDEKQQQWSTTPVSVRSVDQNGTHSALSTPSTISPAPDVGIEDDSTKISSSLSDYDRSDGQRDIKDYTR</sequence>
<dbReference type="Proteomes" id="UP001159042">
    <property type="component" value="Unassembled WGS sequence"/>
</dbReference>
<evidence type="ECO:0000256" key="3">
    <source>
        <dbReference type="SAM" id="MobiDB-lite"/>
    </source>
</evidence>
<proteinExistence type="predicted"/>
<comment type="caution">
    <text evidence="4">The sequence shown here is derived from an EMBL/GenBank/DDBJ whole genome shotgun (WGS) entry which is preliminary data.</text>
</comment>
<reference evidence="4 5" key="1">
    <citation type="journal article" date="2023" name="Insect Mol. Biol.">
        <title>Genome sequencing provides insights into the evolution of gene families encoding plant cell wall-degrading enzymes in longhorned beetles.</title>
        <authorList>
            <person name="Shin N.R."/>
            <person name="Okamura Y."/>
            <person name="Kirsch R."/>
            <person name="Pauchet Y."/>
        </authorList>
    </citation>
    <scope>NUCLEOTIDE SEQUENCE [LARGE SCALE GENOMIC DNA]</scope>
    <source>
        <strain evidence="4">EAD_L_NR</strain>
    </source>
</reference>